<evidence type="ECO:0000313" key="2">
    <source>
        <dbReference type="EMBL" id="KAF9624107.1"/>
    </source>
</evidence>
<dbReference type="EMBL" id="JADFTS010000001">
    <property type="protein sequence ID" value="KAF9624107.1"/>
    <property type="molecule type" value="Genomic_DNA"/>
</dbReference>
<proteinExistence type="predicted"/>
<reference evidence="2 3" key="1">
    <citation type="submission" date="2020-10" db="EMBL/GenBank/DDBJ databases">
        <title>The Coptis chinensis genome and diversification of protoberbering-type alkaloids.</title>
        <authorList>
            <person name="Wang B."/>
            <person name="Shu S."/>
            <person name="Song C."/>
            <person name="Liu Y."/>
        </authorList>
    </citation>
    <scope>NUCLEOTIDE SEQUENCE [LARGE SCALE GENOMIC DNA]</scope>
    <source>
        <strain evidence="2">HL-2020</strain>
        <tissue evidence="2">Leaf</tissue>
    </source>
</reference>
<gene>
    <name evidence="2" type="ORF">IFM89_007805</name>
</gene>
<dbReference type="PANTHER" id="PTHR33492:SF11">
    <property type="entry name" value="OS04G0670900 PROTEIN"/>
    <property type="match status" value="1"/>
</dbReference>
<organism evidence="2 3">
    <name type="scientific">Coptis chinensis</name>
    <dbReference type="NCBI Taxonomy" id="261450"/>
    <lineage>
        <taxon>Eukaryota</taxon>
        <taxon>Viridiplantae</taxon>
        <taxon>Streptophyta</taxon>
        <taxon>Embryophyta</taxon>
        <taxon>Tracheophyta</taxon>
        <taxon>Spermatophyta</taxon>
        <taxon>Magnoliopsida</taxon>
        <taxon>Ranunculales</taxon>
        <taxon>Ranunculaceae</taxon>
        <taxon>Coptidoideae</taxon>
        <taxon>Coptis</taxon>
    </lineage>
</organism>
<feature type="compositionally biased region" description="Low complexity" evidence="1">
    <location>
        <begin position="17"/>
        <end position="40"/>
    </location>
</feature>
<feature type="compositionally biased region" description="Pro residues" evidence="1">
    <location>
        <begin position="203"/>
        <end position="220"/>
    </location>
</feature>
<sequence>MSEPPNTPSSIIHHHQYFQQQQQQNAHHQPQQQQQQQPFISPCPSPSPSPSTSLIREYRKGNWTLHETIVLITAKKLDDERRTKASTTPPDPTNPNKTTTTIFLLLLRLEPLNFVGNGLKITKVREYEARSDVSNDLPSYWKLEKHERKERNLPTNLVSEVFEALNEVVHRRYAAKTPSSSSSPAAVDAKGNAYSSVPTTLLPAPPLPTLPPPPPPPPSQPTVSDETSGESSESDSKMKRRRKIKNVGTSILKSASVLAETIMTCEEKREKRHKDIIELEERRLQIEETRNEVNRQGIAGLISAVNNLSGVIQSLVSDRHSGGT</sequence>
<evidence type="ECO:0000313" key="3">
    <source>
        <dbReference type="Proteomes" id="UP000631114"/>
    </source>
</evidence>
<dbReference type="Proteomes" id="UP000631114">
    <property type="component" value="Unassembled WGS sequence"/>
</dbReference>
<feature type="region of interest" description="Disordered" evidence="1">
    <location>
        <begin position="196"/>
        <end position="246"/>
    </location>
</feature>
<accession>A0A835IXM0</accession>
<dbReference type="PANTHER" id="PTHR33492">
    <property type="entry name" value="OSJNBA0043A12.37 PROTEIN-RELATED"/>
    <property type="match status" value="1"/>
</dbReference>
<protein>
    <submittedName>
        <fullName evidence="2">Uncharacterized protein</fullName>
    </submittedName>
</protein>
<comment type="caution">
    <text evidence="2">The sequence shown here is derived from an EMBL/GenBank/DDBJ whole genome shotgun (WGS) entry which is preliminary data.</text>
</comment>
<name>A0A835IXM0_9MAGN</name>
<evidence type="ECO:0000256" key="1">
    <source>
        <dbReference type="SAM" id="MobiDB-lite"/>
    </source>
</evidence>
<feature type="compositionally biased region" description="Low complexity" evidence="1">
    <location>
        <begin position="221"/>
        <end position="231"/>
    </location>
</feature>
<keyword evidence="3" id="KW-1185">Reference proteome</keyword>
<dbReference type="OrthoDB" id="1843873at2759"/>
<feature type="region of interest" description="Disordered" evidence="1">
    <location>
        <begin position="1"/>
        <end position="54"/>
    </location>
</feature>
<dbReference type="AlphaFoldDB" id="A0A835IXM0"/>